<feature type="region of interest" description="Disordered" evidence="2">
    <location>
        <begin position="682"/>
        <end position="713"/>
    </location>
</feature>
<feature type="region of interest" description="Disordered" evidence="2">
    <location>
        <begin position="86"/>
        <end position="107"/>
    </location>
</feature>
<dbReference type="PANTHER" id="PTHR10972:SF203">
    <property type="entry name" value="OXYSTEROL-BINDING PROTEIN HOMOLOG 3"/>
    <property type="match status" value="1"/>
</dbReference>
<dbReference type="Gene3D" id="2.60.120.680">
    <property type="entry name" value="GOLD domain"/>
    <property type="match status" value="1"/>
</dbReference>
<dbReference type="EMBL" id="JADGJW010000090">
    <property type="protein sequence ID" value="KAJ3224530.1"/>
    <property type="molecule type" value="Genomic_DNA"/>
</dbReference>
<dbReference type="SUPFAM" id="SSF50729">
    <property type="entry name" value="PH domain-like"/>
    <property type="match status" value="1"/>
</dbReference>
<protein>
    <recommendedName>
        <fullName evidence="3">Pleckstrin homology domain-containing protein</fullName>
    </recommendedName>
</protein>
<dbReference type="GO" id="GO:0032934">
    <property type="term" value="F:sterol binding"/>
    <property type="evidence" value="ECO:0007669"/>
    <property type="project" value="TreeGrafter"/>
</dbReference>
<gene>
    <name evidence="4" type="ORF">HK099_008329</name>
</gene>
<dbReference type="GO" id="GO:0030011">
    <property type="term" value="P:maintenance of cell polarity"/>
    <property type="evidence" value="ECO:0007669"/>
    <property type="project" value="TreeGrafter"/>
</dbReference>
<feature type="domain" description="Pleckstrin homology" evidence="3">
    <location>
        <begin position="150"/>
        <end position="228"/>
    </location>
</feature>
<evidence type="ECO:0000313" key="4">
    <source>
        <dbReference type="EMBL" id="KAJ3224530.1"/>
    </source>
</evidence>
<dbReference type="AlphaFoldDB" id="A0AAD5Y0B5"/>
<dbReference type="GO" id="GO:0006887">
    <property type="term" value="P:exocytosis"/>
    <property type="evidence" value="ECO:0007669"/>
    <property type="project" value="TreeGrafter"/>
</dbReference>
<dbReference type="Gene3D" id="2.40.160.120">
    <property type="match status" value="1"/>
</dbReference>
<dbReference type="Gene3D" id="2.30.29.30">
    <property type="entry name" value="Pleckstrin-homology domain (PH domain)/Phosphotyrosine-binding domain (PTB)"/>
    <property type="match status" value="1"/>
</dbReference>
<evidence type="ECO:0000313" key="5">
    <source>
        <dbReference type="Proteomes" id="UP001211065"/>
    </source>
</evidence>
<dbReference type="InterPro" id="IPR041680">
    <property type="entry name" value="PH_8"/>
</dbReference>
<evidence type="ECO:0000259" key="3">
    <source>
        <dbReference type="Pfam" id="PF15409"/>
    </source>
</evidence>
<reference evidence="4" key="1">
    <citation type="submission" date="2020-05" db="EMBL/GenBank/DDBJ databases">
        <title>Phylogenomic resolution of chytrid fungi.</title>
        <authorList>
            <person name="Stajich J.E."/>
            <person name="Amses K."/>
            <person name="Simmons R."/>
            <person name="Seto K."/>
            <person name="Myers J."/>
            <person name="Bonds A."/>
            <person name="Quandt C.A."/>
            <person name="Barry K."/>
            <person name="Liu P."/>
            <person name="Grigoriev I."/>
            <person name="Longcore J.E."/>
            <person name="James T.Y."/>
        </authorList>
    </citation>
    <scope>NUCLEOTIDE SEQUENCE</scope>
    <source>
        <strain evidence="4">JEL0476</strain>
    </source>
</reference>
<dbReference type="GO" id="GO:0035621">
    <property type="term" value="P:ER to Golgi ceramide transport"/>
    <property type="evidence" value="ECO:0007669"/>
    <property type="project" value="TreeGrafter"/>
</dbReference>
<accession>A0AAD5Y0B5</accession>
<dbReference type="InterPro" id="IPR000648">
    <property type="entry name" value="Oxysterol-bd"/>
</dbReference>
<dbReference type="InterPro" id="IPR037239">
    <property type="entry name" value="OSBP_sf"/>
</dbReference>
<comment type="caution">
    <text evidence="4">The sequence shown here is derived from an EMBL/GenBank/DDBJ whole genome shotgun (WGS) entry which is preliminary data.</text>
</comment>
<dbReference type="Pfam" id="PF15409">
    <property type="entry name" value="PH_8"/>
    <property type="match status" value="1"/>
</dbReference>
<dbReference type="InterPro" id="IPR011993">
    <property type="entry name" value="PH-like_dom_sf"/>
</dbReference>
<organism evidence="4 5">
    <name type="scientific">Clydaea vesicula</name>
    <dbReference type="NCBI Taxonomy" id="447962"/>
    <lineage>
        <taxon>Eukaryota</taxon>
        <taxon>Fungi</taxon>
        <taxon>Fungi incertae sedis</taxon>
        <taxon>Chytridiomycota</taxon>
        <taxon>Chytridiomycota incertae sedis</taxon>
        <taxon>Chytridiomycetes</taxon>
        <taxon>Lobulomycetales</taxon>
        <taxon>Lobulomycetaceae</taxon>
        <taxon>Clydaea</taxon>
    </lineage>
</organism>
<keyword evidence="5" id="KW-1185">Reference proteome</keyword>
<evidence type="ECO:0000256" key="2">
    <source>
        <dbReference type="SAM" id="MobiDB-lite"/>
    </source>
</evidence>
<dbReference type="SUPFAM" id="SSF144000">
    <property type="entry name" value="Oxysterol-binding protein-like"/>
    <property type="match status" value="1"/>
</dbReference>
<dbReference type="GO" id="GO:0005829">
    <property type="term" value="C:cytosol"/>
    <property type="evidence" value="ECO:0007669"/>
    <property type="project" value="TreeGrafter"/>
</dbReference>
<dbReference type="GO" id="GO:0034727">
    <property type="term" value="P:piecemeal microautophagy of the nucleus"/>
    <property type="evidence" value="ECO:0007669"/>
    <property type="project" value="TreeGrafter"/>
</dbReference>
<dbReference type="GO" id="GO:0005886">
    <property type="term" value="C:plasma membrane"/>
    <property type="evidence" value="ECO:0007669"/>
    <property type="project" value="TreeGrafter"/>
</dbReference>
<proteinExistence type="inferred from homology"/>
<evidence type="ECO:0000256" key="1">
    <source>
        <dbReference type="ARBA" id="ARBA00008842"/>
    </source>
</evidence>
<comment type="similarity">
    <text evidence="1">Belongs to the OSBP family.</text>
</comment>
<dbReference type="PANTHER" id="PTHR10972">
    <property type="entry name" value="OXYSTEROL-BINDING PROTEIN-RELATED"/>
    <property type="match status" value="1"/>
</dbReference>
<dbReference type="GO" id="GO:0006897">
    <property type="term" value="P:endocytosis"/>
    <property type="evidence" value="ECO:0007669"/>
    <property type="project" value="TreeGrafter"/>
</dbReference>
<dbReference type="GO" id="GO:0032541">
    <property type="term" value="C:cortical endoplasmic reticulum"/>
    <property type="evidence" value="ECO:0007669"/>
    <property type="project" value="TreeGrafter"/>
</dbReference>
<sequence length="766" mass="86328">MQEVTIKPKSIFKHHVTVESSGRELYWNFTTKFKNLSFGLFKRVEASERLSISLLTQSGTVISEKGSFTALPKEKLNGEMILNNGSKLSNAQKDSNDNLQSLSNSTSKKSGQKVLDLIKEPGFDLIEIVPVSHYESKVDPTNTVKREYDGWILKKGDKKKQGYSKRWLKIDCDGKLQYFKTPGGIRASRASLMLSKAAVRLSHDSGQNIFHFKAISAQDFQKVISVIEVYVVVTDFQAEEQADSVTSNNATVKSNFTLSKVTIPEVMENQKEIDNLIASLGNQITNLNGISLSLKSKLNGKPSSKDVIQSLNLINQSIQDIHNSTIKVKENITQTNLNYQMVLDHVKLTENLFQDSINDNNKLRGLLGLEAVNRNYFVTRLSARNSQSLYSLQTNDVFYDAELQKLDDQSDDEDQLNLEIDLNIGTHSRQESLENVNERNASSCSNLSNFDEDNNSNARSASFLQVATAIPSVEAPRKRRITLPAPTSSMQNVSIMSILRNNVGKDLSTVAMPIVLNEPLNLLQKLCEELEYSELLDQAAESNDPTERLLLISAFAVSGYASTINRAGRKPFNPLLGETFGSVCQLQFKESSYFSTSKNEISGSVFDIKGKKLCSIRGKWDESFNKYEDATPNTLQVIWRSKPAPPNHQDMYGFSYFAADLNDLTPDLTKYLPKTDTRFRPDQRKYEQGHVEEAEIEKQRLEQKQRDARKKNEDVFAPSWFELKNSAEESKENSASGVEGKSWQLKTDSSYWDKRGNFKNELDLFS</sequence>
<dbReference type="GO" id="GO:0097038">
    <property type="term" value="C:perinuclear endoplasmic reticulum"/>
    <property type="evidence" value="ECO:0007669"/>
    <property type="project" value="TreeGrafter"/>
</dbReference>
<dbReference type="Pfam" id="PF01237">
    <property type="entry name" value="Oxysterol_BP"/>
    <property type="match status" value="1"/>
</dbReference>
<name>A0AAD5Y0B5_9FUNG</name>
<feature type="compositionally biased region" description="Low complexity" evidence="2">
    <location>
        <begin position="97"/>
        <end position="107"/>
    </location>
</feature>
<dbReference type="Proteomes" id="UP001211065">
    <property type="component" value="Unassembled WGS sequence"/>
</dbReference>